<dbReference type="InterPro" id="IPR036271">
    <property type="entry name" value="Tet_transcr_reg_TetR-rel_C_sf"/>
</dbReference>
<feature type="DNA-binding region" description="H-T-H motif" evidence="4">
    <location>
        <begin position="25"/>
        <end position="44"/>
    </location>
</feature>
<dbReference type="Pfam" id="PF21993">
    <property type="entry name" value="TetR_C_13_2"/>
    <property type="match status" value="1"/>
</dbReference>
<dbReference type="EMBL" id="BAFB01000031">
    <property type="protein sequence ID" value="GAB32883.1"/>
    <property type="molecule type" value="Genomic_DNA"/>
</dbReference>
<protein>
    <submittedName>
        <fullName evidence="6">TetR family transcriptional regulator</fullName>
    </submittedName>
</protein>
<organism evidence="6 7">
    <name type="scientific">Gordonia otitidis (strain DSM 44809 / CCUG 52243 / JCM 12355 / NBRC 100426 / IFM 10032)</name>
    <dbReference type="NCBI Taxonomy" id="1108044"/>
    <lineage>
        <taxon>Bacteria</taxon>
        <taxon>Bacillati</taxon>
        <taxon>Actinomycetota</taxon>
        <taxon>Actinomycetes</taxon>
        <taxon>Mycobacteriales</taxon>
        <taxon>Gordoniaceae</taxon>
        <taxon>Gordonia</taxon>
    </lineage>
</organism>
<dbReference type="Proteomes" id="UP000005038">
    <property type="component" value="Unassembled WGS sequence"/>
</dbReference>
<dbReference type="SUPFAM" id="SSF48498">
    <property type="entry name" value="Tetracyclin repressor-like, C-terminal domain"/>
    <property type="match status" value="1"/>
</dbReference>
<evidence type="ECO:0000256" key="4">
    <source>
        <dbReference type="PROSITE-ProRule" id="PRU00335"/>
    </source>
</evidence>
<name>H5THC5_GORO1</name>
<evidence type="ECO:0000256" key="1">
    <source>
        <dbReference type="ARBA" id="ARBA00023015"/>
    </source>
</evidence>
<dbReference type="InterPro" id="IPR054156">
    <property type="entry name" value="YxaF_TetR_C"/>
</dbReference>
<comment type="caution">
    <text evidence="6">The sequence shown here is derived from an EMBL/GenBank/DDBJ whole genome shotgun (WGS) entry which is preliminary data.</text>
</comment>
<reference evidence="6" key="1">
    <citation type="submission" date="2012-02" db="EMBL/GenBank/DDBJ databases">
        <title>Whole genome shotgun sequence of Gordonia otitidis NBRC 100426.</title>
        <authorList>
            <person name="Yoshida I."/>
            <person name="Hosoyama A."/>
            <person name="Tsuchikane K."/>
            <person name="Katsumata H."/>
            <person name="Yamazaki S."/>
            <person name="Fujita N."/>
        </authorList>
    </citation>
    <scope>NUCLEOTIDE SEQUENCE [LARGE SCALE GENOMIC DNA]</scope>
    <source>
        <strain evidence="6">NBRC 100426</strain>
    </source>
</reference>
<dbReference type="SUPFAM" id="SSF46689">
    <property type="entry name" value="Homeodomain-like"/>
    <property type="match status" value="1"/>
</dbReference>
<feature type="domain" description="HTH tetR-type" evidence="5">
    <location>
        <begin position="2"/>
        <end position="62"/>
    </location>
</feature>
<keyword evidence="2 4" id="KW-0238">DNA-binding</keyword>
<gene>
    <name evidence="6" type="ORF">GOOTI_031_00310</name>
</gene>
<accession>H5THC5</accession>
<sequence>MASVRERLIEATIELVRRHGVAGVGVTEIVASSKVARRSLYWNFPGGKPELVTAATRHAGDETTEVLRAVMESDDPLGTFVEIWKDLVRESDFEGGCVVSAAAFGRRDAPDAADAAAEIYTSWTDILAERFHRVEGLDVSAATDLAATVVSGMEGALLLSRAAQSTTPLDQVANQLRMLVEANVSASAREV</sequence>
<dbReference type="OrthoDB" id="4567939at2"/>
<proteinExistence type="predicted"/>
<dbReference type="GO" id="GO:0003677">
    <property type="term" value="F:DNA binding"/>
    <property type="evidence" value="ECO:0007669"/>
    <property type="project" value="UniProtKB-UniRule"/>
</dbReference>
<keyword evidence="3" id="KW-0804">Transcription</keyword>
<keyword evidence="7" id="KW-1185">Reference proteome</keyword>
<evidence type="ECO:0000313" key="6">
    <source>
        <dbReference type="EMBL" id="GAB32883.1"/>
    </source>
</evidence>
<dbReference type="Gene3D" id="1.10.357.10">
    <property type="entry name" value="Tetracycline Repressor, domain 2"/>
    <property type="match status" value="1"/>
</dbReference>
<evidence type="ECO:0000256" key="2">
    <source>
        <dbReference type="ARBA" id="ARBA00023125"/>
    </source>
</evidence>
<dbReference type="Pfam" id="PF00440">
    <property type="entry name" value="TetR_N"/>
    <property type="match status" value="1"/>
</dbReference>
<dbReference type="InterPro" id="IPR009057">
    <property type="entry name" value="Homeodomain-like_sf"/>
</dbReference>
<dbReference type="RefSeq" id="WP_007237145.1">
    <property type="nucleotide sequence ID" value="NZ_BAFB01000031.1"/>
</dbReference>
<dbReference type="PANTHER" id="PTHR47506">
    <property type="entry name" value="TRANSCRIPTIONAL REGULATORY PROTEIN"/>
    <property type="match status" value="1"/>
</dbReference>
<evidence type="ECO:0000256" key="3">
    <source>
        <dbReference type="ARBA" id="ARBA00023163"/>
    </source>
</evidence>
<dbReference type="PANTHER" id="PTHR47506:SF3">
    <property type="entry name" value="HTH-TYPE TRANSCRIPTIONAL REGULATOR LMRA"/>
    <property type="match status" value="1"/>
</dbReference>
<evidence type="ECO:0000313" key="7">
    <source>
        <dbReference type="Proteomes" id="UP000005038"/>
    </source>
</evidence>
<dbReference type="AlphaFoldDB" id="H5THC5"/>
<evidence type="ECO:0000259" key="5">
    <source>
        <dbReference type="PROSITE" id="PS50977"/>
    </source>
</evidence>
<dbReference type="InterPro" id="IPR001647">
    <property type="entry name" value="HTH_TetR"/>
</dbReference>
<dbReference type="PROSITE" id="PS50977">
    <property type="entry name" value="HTH_TETR_2"/>
    <property type="match status" value="1"/>
</dbReference>
<dbReference type="STRING" id="1108044.GOOTI_031_00310"/>
<keyword evidence="1" id="KW-0805">Transcription regulation</keyword>